<feature type="domain" description="Beta-Casp" evidence="3">
    <location>
        <begin position="255"/>
        <end position="383"/>
    </location>
</feature>
<organism evidence="4 5">
    <name type="scientific">Denitromonas halophila</name>
    <dbReference type="NCBI Taxonomy" id="1629404"/>
    <lineage>
        <taxon>Bacteria</taxon>
        <taxon>Pseudomonadati</taxon>
        <taxon>Pseudomonadota</taxon>
        <taxon>Betaproteobacteria</taxon>
        <taxon>Rhodocyclales</taxon>
        <taxon>Zoogloeaceae</taxon>
        <taxon>Denitromonas</taxon>
    </lineage>
</organism>
<feature type="domain" description="Metallo-beta-lactamase" evidence="2">
    <location>
        <begin position="14"/>
        <end position="239"/>
    </location>
</feature>
<dbReference type="InterPro" id="IPR001279">
    <property type="entry name" value="Metallo-B-lactamas"/>
</dbReference>
<dbReference type="SMART" id="SM01027">
    <property type="entry name" value="Beta-Casp"/>
    <property type="match status" value="1"/>
</dbReference>
<dbReference type="EMBL" id="VMNI01000015">
    <property type="protein sequence ID" value="TVO74652.1"/>
    <property type="molecule type" value="Genomic_DNA"/>
</dbReference>
<dbReference type="InterPro" id="IPR050698">
    <property type="entry name" value="MBL"/>
</dbReference>
<dbReference type="Pfam" id="PF00753">
    <property type="entry name" value="Lactamase_B"/>
    <property type="match status" value="1"/>
</dbReference>
<name>A0A557RTB5_9RHOO</name>
<dbReference type="SUPFAM" id="SSF56281">
    <property type="entry name" value="Metallo-hydrolase/oxidoreductase"/>
    <property type="match status" value="1"/>
</dbReference>
<dbReference type="Gene3D" id="3.40.50.10890">
    <property type="match status" value="1"/>
</dbReference>
<comment type="caution">
    <text evidence="4">The sequence shown here is derived from an EMBL/GenBank/DDBJ whole genome shotgun (WGS) entry which is preliminary data.</text>
</comment>
<keyword evidence="1 4" id="KW-0378">Hydrolase</keyword>
<dbReference type="PANTHER" id="PTHR11203">
    <property type="entry name" value="CLEAVAGE AND POLYADENYLATION SPECIFICITY FACTOR FAMILY MEMBER"/>
    <property type="match status" value="1"/>
</dbReference>
<dbReference type="SMART" id="SM00849">
    <property type="entry name" value="Lactamase_B"/>
    <property type="match status" value="1"/>
</dbReference>
<evidence type="ECO:0000313" key="4">
    <source>
        <dbReference type="EMBL" id="TVO74652.1"/>
    </source>
</evidence>
<dbReference type="PANTHER" id="PTHR11203:SF37">
    <property type="entry name" value="INTEGRATOR COMPLEX SUBUNIT 11"/>
    <property type="match status" value="1"/>
</dbReference>
<accession>A0A557RTB5</accession>
<dbReference type="GO" id="GO:0016787">
    <property type="term" value="F:hydrolase activity"/>
    <property type="evidence" value="ECO:0007669"/>
    <property type="project" value="UniProtKB-KW"/>
</dbReference>
<dbReference type="InterPro" id="IPR036866">
    <property type="entry name" value="RibonucZ/Hydroxyglut_hydro"/>
</dbReference>
<gene>
    <name evidence="4" type="ORF">FHP89_15130</name>
</gene>
<dbReference type="Gene3D" id="3.60.15.10">
    <property type="entry name" value="Ribonuclease Z/Hydroxyacylglutathione hydrolase-like"/>
    <property type="match status" value="1"/>
</dbReference>
<dbReference type="Pfam" id="PF07521">
    <property type="entry name" value="RMMBL"/>
    <property type="match status" value="1"/>
</dbReference>
<dbReference type="Proteomes" id="UP000318349">
    <property type="component" value="Unassembled WGS sequence"/>
</dbReference>
<dbReference type="Pfam" id="PF10996">
    <property type="entry name" value="Beta-Casp"/>
    <property type="match status" value="1"/>
</dbReference>
<evidence type="ECO:0000256" key="1">
    <source>
        <dbReference type="ARBA" id="ARBA00022801"/>
    </source>
</evidence>
<reference evidence="4 5" key="1">
    <citation type="submission" date="2019-07" db="EMBL/GenBank/DDBJ databases">
        <title>The pathways for chlorine oxyanion respiration interact through the shared metabolite chlorate.</title>
        <authorList>
            <person name="Barnum T.P."/>
            <person name="Cheng Y."/>
            <person name="Hill K.A."/>
            <person name="Lucas L.N."/>
            <person name="Carlson H.K."/>
            <person name="Coates J.D."/>
        </authorList>
    </citation>
    <scope>NUCLEOTIDE SEQUENCE [LARGE SCALE GENOMIC DNA]</scope>
    <source>
        <strain evidence="4 5">SFB-1</strain>
    </source>
</reference>
<dbReference type="AlphaFoldDB" id="A0A557RTB5"/>
<proteinExistence type="predicted"/>
<dbReference type="CDD" id="cd16295">
    <property type="entry name" value="TTHA0252-CPSF-like_MBL-fold"/>
    <property type="match status" value="1"/>
</dbReference>
<dbReference type="InterPro" id="IPR011108">
    <property type="entry name" value="RMMBL"/>
</dbReference>
<sequence>MATLTFHGAAQEVTGSCHLLESPALGRVLLDCGLHQGGDAVERLHEETLPFDPKAIDAVVLSHAHLDHSGRLPLLVNRGFNGLIHCTEATVDLLELMLEDAAGLYLRDLERANVRNRRRGKPLRKADYSRADVHKALKQCQPHAYGETWSLGPAATVCFHDAGHILGSAIVELTLTEKARRKTLVFSGDLGKSDAVLMNDPAVLTRADLVMMEATYGDRNHRSIDNTLAELGEILQATWERGGNVMIPSFAVGRTQEILFHLGRLHQRGELSRWQIFLDSPMAIKATRLYDRWFHLLDRDDVKHIERSHHSSIEDFLPNLNCAVSTDESMAINRIKAGAIIIAGSGMCTGGRIRHHFKHRIWNARNALVFIGFQARNTLGRILVDGAKHISMFGEDYVVKARIETLGGFSAHADQSQLADWLGHFDGPPRVVLVHGEPRALDALSHKLWKEQQIRCEVPAIGESLVF</sequence>
<evidence type="ECO:0000259" key="3">
    <source>
        <dbReference type="SMART" id="SM01027"/>
    </source>
</evidence>
<dbReference type="GO" id="GO:0004521">
    <property type="term" value="F:RNA endonuclease activity"/>
    <property type="evidence" value="ECO:0007669"/>
    <property type="project" value="TreeGrafter"/>
</dbReference>
<protein>
    <submittedName>
        <fullName evidence="4">MBL fold metallo-hydrolase</fullName>
    </submittedName>
</protein>
<dbReference type="InterPro" id="IPR022712">
    <property type="entry name" value="Beta_Casp"/>
</dbReference>
<evidence type="ECO:0000313" key="5">
    <source>
        <dbReference type="Proteomes" id="UP000318349"/>
    </source>
</evidence>
<evidence type="ECO:0000259" key="2">
    <source>
        <dbReference type="SMART" id="SM00849"/>
    </source>
</evidence>